<evidence type="ECO:0000259" key="1">
    <source>
        <dbReference type="Pfam" id="PF20038"/>
    </source>
</evidence>
<proteinExistence type="predicted"/>
<dbReference type="RefSeq" id="WP_183277676.1">
    <property type="nucleotide sequence ID" value="NZ_BLZR01000001.1"/>
</dbReference>
<protein>
    <recommendedName>
        <fullName evidence="1">Helix-turn-helix domain-containing protein</fullName>
    </recommendedName>
</protein>
<dbReference type="Proteomes" id="UP000580568">
    <property type="component" value="Unassembled WGS sequence"/>
</dbReference>
<dbReference type="AlphaFoldDB" id="A0A6V8SMW8"/>
<reference evidence="2 3" key="1">
    <citation type="submission" date="2020-07" db="EMBL/GenBank/DDBJ databases">
        <title>A new beta-1,3-glucan-decomposing anaerobic bacterium isolated from anoxic soil subjected to biological soil disinfestation.</title>
        <authorList>
            <person name="Ueki A."/>
            <person name="Tonouchi A."/>
        </authorList>
    </citation>
    <scope>NUCLEOTIDE SEQUENCE [LARGE SCALE GENOMIC DNA]</scope>
    <source>
        <strain evidence="2 3">TW1</strain>
    </source>
</reference>
<organism evidence="2 3">
    <name type="scientific">Clostridium fungisolvens</name>
    <dbReference type="NCBI Taxonomy" id="1604897"/>
    <lineage>
        <taxon>Bacteria</taxon>
        <taxon>Bacillati</taxon>
        <taxon>Bacillota</taxon>
        <taxon>Clostridia</taxon>
        <taxon>Eubacteriales</taxon>
        <taxon>Clostridiaceae</taxon>
        <taxon>Clostridium</taxon>
    </lineage>
</organism>
<feature type="domain" description="Helix-turn-helix" evidence="1">
    <location>
        <begin position="88"/>
        <end position="146"/>
    </location>
</feature>
<sequence>MSGISIITVENRRLYPVKAYDTEENNEITPIIDIDSVNDLLNRRKKIFFISNQYDQYGRELDNFYGYIGSEDIKTLFYVNEDEVNNNLSAVMTLSEAAKKWGFSDGSTIRKAIERGKFEKHEIKQAGDIWITTYDAMERVFGKIKNEENELIIYDDFESNLYRLFLKDVQRDYLRENVRERHLKENELLYNDIKTILKSALVTIKKGNKVIIKSKRSNKTKQVINTERELIVFIELFSRRNFMTEQRNKQLLEDLKKI</sequence>
<evidence type="ECO:0000313" key="2">
    <source>
        <dbReference type="EMBL" id="GFP76233.1"/>
    </source>
</evidence>
<name>A0A6V8SMW8_9CLOT</name>
<evidence type="ECO:0000313" key="3">
    <source>
        <dbReference type="Proteomes" id="UP000580568"/>
    </source>
</evidence>
<dbReference type="InterPro" id="IPR045403">
    <property type="entry name" value="HTH_59_Firmicutes_type"/>
</dbReference>
<accession>A0A6V8SMW8</accession>
<gene>
    <name evidence="2" type="ORF">bsdtw1_02334</name>
</gene>
<dbReference type="EMBL" id="BLZR01000001">
    <property type="protein sequence ID" value="GFP76233.1"/>
    <property type="molecule type" value="Genomic_DNA"/>
</dbReference>
<keyword evidence="3" id="KW-1185">Reference proteome</keyword>
<dbReference type="Pfam" id="PF20038">
    <property type="entry name" value="HTH_59"/>
    <property type="match status" value="1"/>
</dbReference>
<comment type="caution">
    <text evidence="2">The sequence shown here is derived from an EMBL/GenBank/DDBJ whole genome shotgun (WGS) entry which is preliminary data.</text>
</comment>